<protein>
    <recommendedName>
        <fullName evidence="2 9">Cell division ATP-binding protein FtsE</fullName>
    </recommendedName>
</protein>
<keyword evidence="12" id="KW-1185">Reference proteome</keyword>
<evidence type="ECO:0000256" key="3">
    <source>
        <dbReference type="ARBA" id="ARBA00022475"/>
    </source>
</evidence>
<dbReference type="GO" id="GO:0005886">
    <property type="term" value="C:plasma membrane"/>
    <property type="evidence" value="ECO:0007669"/>
    <property type="project" value="UniProtKB-SubCell"/>
</dbReference>
<evidence type="ECO:0000256" key="9">
    <source>
        <dbReference type="RuleBase" id="RU365094"/>
    </source>
</evidence>
<dbReference type="GO" id="GO:0051301">
    <property type="term" value="P:cell division"/>
    <property type="evidence" value="ECO:0007669"/>
    <property type="project" value="UniProtKB-UniRule"/>
</dbReference>
<dbReference type="PANTHER" id="PTHR24220">
    <property type="entry name" value="IMPORT ATP-BINDING PROTEIN"/>
    <property type="match status" value="1"/>
</dbReference>
<dbReference type="Proteomes" id="UP000184423">
    <property type="component" value="Unassembled WGS sequence"/>
</dbReference>
<evidence type="ECO:0000256" key="4">
    <source>
        <dbReference type="ARBA" id="ARBA00022618"/>
    </source>
</evidence>
<accession>A0A1M4WN17</accession>
<feature type="domain" description="ABC transporter" evidence="10">
    <location>
        <begin position="2"/>
        <end position="227"/>
    </location>
</feature>
<keyword evidence="8 9" id="KW-0131">Cell cycle</keyword>
<keyword evidence="5 9" id="KW-0547">Nucleotide-binding</keyword>
<dbReference type="InterPro" id="IPR017871">
    <property type="entry name" value="ABC_transporter-like_CS"/>
</dbReference>
<comment type="similarity">
    <text evidence="1 9">Belongs to the ABC transporter superfamily.</text>
</comment>
<dbReference type="InterPro" id="IPR005286">
    <property type="entry name" value="Cell_div_FtsE"/>
</dbReference>
<dbReference type="GO" id="GO:0016887">
    <property type="term" value="F:ATP hydrolysis activity"/>
    <property type="evidence" value="ECO:0007669"/>
    <property type="project" value="InterPro"/>
</dbReference>
<evidence type="ECO:0000256" key="7">
    <source>
        <dbReference type="ARBA" id="ARBA00023136"/>
    </source>
</evidence>
<comment type="subunit">
    <text evidence="9">Homodimer. Forms a membrane-associated complex with FtsX.</text>
</comment>
<keyword evidence="7 9" id="KW-0472">Membrane</keyword>
<keyword evidence="3 9" id="KW-1003">Cell membrane</keyword>
<organism evidence="11 12">
    <name type="scientific">Caloramator proteoclasticus DSM 10124</name>
    <dbReference type="NCBI Taxonomy" id="1121262"/>
    <lineage>
        <taxon>Bacteria</taxon>
        <taxon>Bacillati</taxon>
        <taxon>Bacillota</taxon>
        <taxon>Clostridia</taxon>
        <taxon>Eubacteriales</taxon>
        <taxon>Clostridiaceae</taxon>
        <taxon>Caloramator</taxon>
    </lineage>
</organism>
<dbReference type="GO" id="GO:0005524">
    <property type="term" value="F:ATP binding"/>
    <property type="evidence" value="ECO:0007669"/>
    <property type="project" value="UniProtKB-UniRule"/>
</dbReference>
<evidence type="ECO:0000313" key="11">
    <source>
        <dbReference type="EMBL" id="SHE82626.1"/>
    </source>
</evidence>
<dbReference type="AlphaFoldDB" id="A0A1M4WN17"/>
<dbReference type="SUPFAM" id="SSF52540">
    <property type="entry name" value="P-loop containing nucleoside triphosphate hydrolases"/>
    <property type="match status" value="1"/>
</dbReference>
<evidence type="ECO:0000256" key="2">
    <source>
        <dbReference type="ARBA" id="ARBA00020019"/>
    </source>
</evidence>
<dbReference type="PROSITE" id="PS00211">
    <property type="entry name" value="ABC_TRANSPORTER_1"/>
    <property type="match status" value="1"/>
</dbReference>
<sequence length="228" mass="25740">MIELKNVSKVYKNNHIALSNVNFKVQKGEFVFLVGPSGAGKSTILKLLMKEIEPTSGDIVVNNVNITNLKRKEIPYYRRSIGVVFQDFRLLPDKTVYENVEFAMQIVEASHKDIKKRVPQVLDMVGLYSKQKNYPHQLSGGEQQRVAIARAIVNNPKLLICDEPTGNLDPDTAQEIMSLINDINKSGTTVLMVTHAKDLVDRMKKRVIAIEKGVIVRDQQRGVYGYED</sequence>
<dbReference type="Gene3D" id="3.40.50.300">
    <property type="entry name" value="P-loop containing nucleotide triphosphate hydrolases"/>
    <property type="match status" value="1"/>
</dbReference>
<dbReference type="InterPro" id="IPR015854">
    <property type="entry name" value="ABC_transpr_LolD-like"/>
</dbReference>
<dbReference type="InterPro" id="IPR003593">
    <property type="entry name" value="AAA+_ATPase"/>
</dbReference>
<comment type="subcellular location">
    <subcellularLocation>
        <location evidence="9">Cell membrane</location>
        <topology evidence="9">Peripheral membrane protein</topology>
        <orientation evidence="9">Cytoplasmic side</orientation>
    </subcellularLocation>
</comment>
<evidence type="ECO:0000256" key="6">
    <source>
        <dbReference type="ARBA" id="ARBA00022840"/>
    </source>
</evidence>
<dbReference type="FunFam" id="3.40.50.300:FF:000056">
    <property type="entry name" value="Cell division ATP-binding protein FtsE"/>
    <property type="match status" value="1"/>
</dbReference>
<dbReference type="SMART" id="SM00382">
    <property type="entry name" value="AAA"/>
    <property type="match status" value="1"/>
</dbReference>
<evidence type="ECO:0000256" key="5">
    <source>
        <dbReference type="ARBA" id="ARBA00022741"/>
    </source>
</evidence>
<gene>
    <name evidence="9" type="primary">ftsE</name>
    <name evidence="11" type="ORF">SAMN02746091_01201</name>
</gene>
<comment type="function">
    <text evidence="9">Part of the ABC transporter FtsEX involved in cellular division.</text>
</comment>
<dbReference type="InterPro" id="IPR027417">
    <property type="entry name" value="P-loop_NTPase"/>
</dbReference>
<keyword evidence="6 9" id="KW-0067">ATP-binding</keyword>
<keyword evidence="4 9" id="KW-0132">Cell division</keyword>
<dbReference type="PANTHER" id="PTHR24220:SF470">
    <property type="entry name" value="CELL DIVISION ATP-BINDING PROTEIN FTSE"/>
    <property type="match status" value="1"/>
</dbReference>
<dbReference type="PROSITE" id="PS50893">
    <property type="entry name" value="ABC_TRANSPORTER_2"/>
    <property type="match status" value="1"/>
</dbReference>
<dbReference type="RefSeq" id="WP_027308862.1">
    <property type="nucleotide sequence ID" value="NZ_FQVG01000018.1"/>
</dbReference>
<evidence type="ECO:0000256" key="1">
    <source>
        <dbReference type="ARBA" id="ARBA00005417"/>
    </source>
</evidence>
<dbReference type="EMBL" id="FQVG01000018">
    <property type="protein sequence ID" value="SHE82626.1"/>
    <property type="molecule type" value="Genomic_DNA"/>
</dbReference>
<dbReference type="Pfam" id="PF00005">
    <property type="entry name" value="ABC_tran"/>
    <property type="match status" value="1"/>
</dbReference>
<evidence type="ECO:0000256" key="8">
    <source>
        <dbReference type="ARBA" id="ARBA00023306"/>
    </source>
</evidence>
<evidence type="ECO:0000313" key="12">
    <source>
        <dbReference type="Proteomes" id="UP000184423"/>
    </source>
</evidence>
<name>A0A1M4WN17_9CLOT</name>
<dbReference type="InterPro" id="IPR003439">
    <property type="entry name" value="ABC_transporter-like_ATP-bd"/>
</dbReference>
<dbReference type="GO" id="GO:0022857">
    <property type="term" value="F:transmembrane transporter activity"/>
    <property type="evidence" value="ECO:0007669"/>
    <property type="project" value="TreeGrafter"/>
</dbReference>
<dbReference type="NCBIfam" id="TIGR02673">
    <property type="entry name" value="FtsE"/>
    <property type="match status" value="1"/>
</dbReference>
<proteinExistence type="inferred from homology"/>
<evidence type="ECO:0000259" key="10">
    <source>
        <dbReference type="PROSITE" id="PS50893"/>
    </source>
</evidence>
<reference evidence="12" key="1">
    <citation type="submission" date="2016-11" db="EMBL/GenBank/DDBJ databases">
        <authorList>
            <person name="Varghese N."/>
            <person name="Submissions S."/>
        </authorList>
    </citation>
    <scope>NUCLEOTIDE SEQUENCE [LARGE SCALE GENOMIC DNA]</scope>
    <source>
        <strain evidence="12">DSM 10124</strain>
    </source>
</reference>